<reference evidence="2" key="3">
    <citation type="submission" date="2010-09" db="EMBL/GenBank/DDBJ databases">
        <title>Annotation of Gaeumannomyces graminis var. tritici R3-111a-1.</title>
        <authorList>
            <consortium name="The Broad Institute Genome Sequencing Platform"/>
            <person name="Ma L.-J."/>
            <person name="Dead R."/>
            <person name="Young S.K."/>
            <person name="Zeng Q."/>
            <person name="Gargeya S."/>
            <person name="Fitzgerald M."/>
            <person name="Haas B."/>
            <person name="Abouelleil A."/>
            <person name="Alvarado L."/>
            <person name="Arachchi H.M."/>
            <person name="Berlin A."/>
            <person name="Brown A."/>
            <person name="Chapman S.B."/>
            <person name="Chen Z."/>
            <person name="Dunbar C."/>
            <person name="Freedman E."/>
            <person name="Gearin G."/>
            <person name="Gellesch M."/>
            <person name="Goldberg J."/>
            <person name="Griggs A."/>
            <person name="Gujja S."/>
            <person name="Heiman D."/>
            <person name="Howarth C."/>
            <person name="Larson L."/>
            <person name="Lui A."/>
            <person name="MacDonald P.J.P."/>
            <person name="Mehta T."/>
            <person name="Montmayeur A."/>
            <person name="Murphy C."/>
            <person name="Neiman D."/>
            <person name="Pearson M."/>
            <person name="Priest M."/>
            <person name="Roberts A."/>
            <person name="Saif S."/>
            <person name="Shea T."/>
            <person name="Shenoy N."/>
            <person name="Sisk P."/>
            <person name="Stolte C."/>
            <person name="Sykes S."/>
            <person name="Yandava C."/>
            <person name="Wortman J."/>
            <person name="Nusbaum C."/>
            <person name="Birren B."/>
        </authorList>
    </citation>
    <scope>NUCLEOTIDE SEQUENCE</scope>
    <source>
        <strain evidence="2">R3-111a-1</strain>
    </source>
</reference>
<reference evidence="4" key="1">
    <citation type="submission" date="2010-07" db="EMBL/GenBank/DDBJ databases">
        <title>The genome sequence of Gaeumannomyces graminis var. tritici strain R3-111a-1.</title>
        <authorList>
            <consortium name="The Broad Institute Genome Sequencing Platform"/>
            <person name="Ma L.-J."/>
            <person name="Dead R."/>
            <person name="Young S."/>
            <person name="Zeng Q."/>
            <person name="Koehrsen M."/>
            <person name="Alvarado L."/>
            <person name="Berlin A."/>
            <person name="Chapman S.B."/>
            <person name="Chen Z."/>
            <person name="Freedman E."/>
            <person name="Gellesch M."/>
            <person name="Goldberg J."/>
            <person name="Griggs A."/>
            <person name="Gujja S."/>
            <person name="Heilman E.R."/>
            <person name="Heiman D."/>
            <person name="Hepburn T."/>
            <person name="Howarth C."/>
            <person name="Jen D."/>
            <person name="Larson L."/>
            <person name="Mehta T."/>
            <person name="Neiman D."/>
            <person name="Pearson M."/>
            <person name="Roberts A."/>
            <person name="Saif S."/>
            <person name="Shea T."/>
            <person name="Shenoy N."/>
            <person name="Sisk P."/>
            <person name="Stolte C."/>
            <person name="Sykes S."/>
            <person name="Walk T."/>
            <person name="White J."/>
            <person name="Yandava C."/>
            <person name="Haas B."/>
            <person name="Nusbaum C."/>
            <person name="Birren B."/>
        </authorList>
    </citation>
    <scope>NUCLEOTIDE SEQUENCE [LARGE SCALE GENOMIC DNA]</scope>
    <source>
        <strain evidence="4">R3-111a-1</strain>
    </source>
</reference>
<feature type="region of interest" description="Disordered" evidence="1">
    <location>
        <begin position="215"/>
        <end position="234"/>
    </location>
</feature>
<dbReference type="GeneID" id="20354756"/>
<gene>
    <name evidence="3" type="primary">20354756</name>
    <name evidence="2" type="ORF">GGTG_14298</name>
</gene>
<evidence type="ECO:0000313" key="3">
    <source>
        <dbReference type="EnsemblFungi" id="EJT68122"/>
    </source>
</evidence>
<sequence length="470" mass="51398">SAPTSGAEQPAYDWKHVYSCFRKTRGDFTEFCFLCNKWVFDKSEWSDHCRSHFARPDELPVQCDPLLYGGVLATAGYCLFCMADKPLEPELRLRQFLDRGLWKDRVFDHYERYVQAVDDKTLVTCPHPSIRCGGAFDSVKHFEFYLLDAHCRDFVKESTSLELEENNDVKPAPAKRQRKRSAELDREAKVDTYHFVDETVQTACRHRVAAASLPSPFEGHVSPPDSCQIQGWSGDGDARSGDVLLRSPSSLDNDGVEKCFALIDLGILLEQSFPGSILSAHDPASDDHYFPPPADAIASSLAPFPYVNPAEIFVGSGRFTAACSKSAYFFGKWRLRCGRGLLSDARGRAKLRGESSRRAAVGGGAGTEAESGEFSVRGRSCPVWAISGEVVSLSDGFAGSLAGSETRGLLEGVDGPARPSQRLDRLGDGVGIGVDAAAAEGGLGRYVRSRTRQLLRMRRPRPPATGGTAS</sequence>
<proteinExistence type="predicted"/>
<feature type="region of interest" description="Disordered" evidence="1">
    <location>
        <begin position="162"/>
        <end position="183"/>
    </location>
</feature>
<dbReference type="VEuPathDB" id="FungiDB:GGTG_14298"/>
<accession>J8TZE3</accession>
<reference evidence="2" key="2">
    <citation type="submission" date="2010-07" db="EMBL/GenBank/DDBJ databases">
        <authorList>
            <consortium name="The Broad Institute Genome Sequencing Platform"/>
            <consortium name="Broad Institute Genome Sequencing Center for Infectious Disease"/>
            <person name="Ma L.-J."/>
            <person name="Dead R."/>
            <person name="Young S."/>
            <person name="Zeng Q."/>
            <person name="Koehrsen M."/>
            <person name="Alvarado L."/>
            <person name="Berlin A."/>
            <person name="Chapman S.B."/>
            <person name="Chen Z."/>
            <person name="Freedman E."/>
            <person name="Gellesch M."/>
            <person name="Goldberg J."/>
            <person name="Griggs A."/>
            <person name="Gujja S."/>
            <person name="Heilman E.R."/>
            <person name="Heiman D."/>
            <person name="Hepburn T."/>
            <person name="Howarth C."/>
            <person name="Jen D."/>
            <person name="Larson L."/>
            <person name="Mehta T."/>
            <person name="Neiman D."/>
            <person name="Pearson M."/>
            <person name="Roberts A."/>
            <person name="Saif S."/>
            <person name="Shea T."/>
            <person name="Shenoy N."/>
            <person name="Sisk P."/>
            <person name="Stolte C."/>
            <person name="Sykes S."/>
            <person name="Walk T."/>
            <person name="White J."/>
            <person name="Yandava C."/>
            <person name="Haas B."/>
            <person name="Nusbaum C."/>
            <person name="Birren B."/>
        </authorList>
    </citation>
    <scope>NUCLEOTIDE SEQUENCE</scope>
    <source>
        <strain evidence="2">R3-111a-1</strain>
    </source>
</reference>
<reference evidence="3" key="4">
    <citation type="journal article" date="2015" name="G3 (Bethesda)">
        <title>Genome sequences of three phytopathogenic species of the Magnaporthaceae family of fungi.</title>
        <authorList>
            <person name="Okagaki L.H."/>
            <person name="Nunes C.C."/>
            <person name="Sailsbery J."/>
            <person name="Clay B."/>
            <person name="Brown D."/>
            <person name="John T."/>
            <person name="Oh Y."/>
            <person name="Young N."/>
            <person name="Fitzgerald M."/>
            <person name="Haas B.J."/>
            <person name="Zeng Q."/>
            <person name="Young S."/>
            <person name="Adiconis X."/>
            <person name="Fan L."/>
            <person name="Levin J.Z."/>
            <person name="Mitchell T.K."/>
            <person name="Okubara P.A."/>
            <person name="Farman M.L."/>
            <person name="Kohn L.M."/>
            <person name="Birren B."/>
            <person name="Ma L.-J."/>
            <person name="Dean R.A."/>
        </authorList>
    </citation>
    <scope>NUCLEOTIDE SEQUENCE</scope>
    <source>
        <strain evidence="3">R3-111a-1</strain>
    </source>
</reference>
<feature type="compositionally biased region" description="Basic residues" evidence="1">
    <location>
        <begin position="450"/>
        <end position="461"/>
    </location>
</feature>
<dbReference type="Proteomes" id="UP000006039">
    <property type="component" value="Unassembled WGS sequence"/>
</dbReference>
<protein>
    <submittedName>
        <fullName evidence="2 3">Uncharacterized protein</fullName>
    </submittedName>
</protein>
<organism evidence="2">
    <name type="scientific">Gaeumannomyces tritici (strain R3-111a-1)</name>
    <name type="common">Wheat and barley take-all root rot fungus</name>
    <name type="synonym">Gaeumannomyces graminis var. tritici</name>
    <dbReference type="NCBI Taxonomy" id="644352"/>
    <lineage>
        <taxon>Eukaryota</taxon>
        <taxon>Fungi</taxon>
        <taxon>Dikarya</taxon>
        <taxon>Ascomycota</taxon>
        <taxon>Pezizomycotina</taxon>
        <taxon>Sordariomycetes</taxon>
        <taxon>Sordariomycetidae</taxon>
        <taxon>Magnaporthales</taxon>
        <taxon>Magnaporthaceae</taxon>
        <taxon>Gaeumannomyces</taxon>
    </lineage>
</organism>
<dbReference type="OrthoDB" id="4357582at2759"/>
<evidence type="ECO:0000313" key="4">
    <source>
        <dbReference type="Proteomes" id="UP000006039"/>
    </source>
</evidence>
<dbReference type="AlphaFoldDB" id="J8TZE3"/>
<dbReference type="EMBL" id="GL385624">
    <property type="protein sequence ID" value="EJT68122.1"/>
    <property type="molecule type" value="Genomic_DNA"/>
</dbReference>
<evidence type="ECO:0000256" key="1">
    <source>
        <dbReference type="SAM" id="MobiDB-lite"/>
    </source>
</evidence>
<keyword evidence="4" id="KW-1185">Reference proteome</keyword>
<feature type="non-terminal residue" evidence="2">
    <location>
        <position position="1"/>
    </location>
</feature>
<feature type="region of interest" description="Disordered" evidence="1">
    <location>
        <begin position="450"/>
        <end position="470"/>
    </location>
</feature>
<dbReference type="RefSeq" id="XP_009230489.1">
    <property type="nucleotide sequence ID" value="XM_009232225.1"/>
</dbReference>
<evidence type="ECO:0000313" key="2">
    <source>
        <dbReference type="EMBL" id="EJT68122.1"/>
    </source>
</evidence>
<reference evidence="3" key="5">
    <citation type="submission" date="2018-04" db="UniProtKB">
        <authorList>
            <consortium name="EnsemblFungi"/>
        </authorList>
    </citation>
    <scope>IDENTIFICATION</scope>
    <source>
        <strain evidence="3">R3-111a-1</strain>
    </source>
</reference>
<dbReference type="EnsemblFungi" id="EJT68122">
    <property type="protein sequence ID" value="EJT68122"/>
    <property type="gene ID" value="GGTG_14298"/>
</dbReference>
<name>J8TZE3_GAET3</name>